<organism evidence="1 2">
    <name type="scientific">Rhynchosporium agropyri</name>
    <dbReference type="NCBI Taxonomy" id="914238"/>
    <lineage>
        <taxon>Eukaryota</taxon>
        <taxon>Fungi</taxon>
        <taxon>Dikarya</taxon>
        <taxon>Ascomycota</taxon>
        <taxon>Pezizomycotina</taxon>
        <taxon>Leotiomycetes</taxon>
        <taxon>Helotiales</taxon>
        <taxon>Ploettnerulaceae</taxon>
        <taxon>Rhynchosporium</taxon>
    </lineage>
</organism>
<sequence>MKEETESSKIGIFYRKTDSLLVIIEMEIVVRGSGELFRLPDEV</sequence>
<dbReference type="Proteomes" id="UP000178912">
    <property type="component" value="Unassembled WGS sequence"/>
</dbReference>
<dbReference type="AlphaFoldDB" id="A0A1E1LQ18"/>
<name>A0A1E1LQ18_9HELO</name>
<keyword evidence="2" id="KW-1185">Reference proteome</keyword>
<protein>
    <submittedName>
        <fullName evidence="1">Uncharacterized protein</fullName>
    </submittedName>
</protein>
<evidence type="ECO:0000313" key="2">
    <source>
        <dbReference type="Proteomes" id="UP000178912"/>
    </source>
</evidence>
<dbReference type="EMBL" id="FJUX01000150">
    <property type="protein sequence ID" value="CZT11949.1"/>
    <property type="molecule type" value="Genomic_DNA"/>
</dbReference>
<gene>
    <name evidence="1" type="ORF">RAG0_15950</name>
</gene>
<reference evidence="2" key="1">
    <citation type="submission" date="2016-03" db="EMBL/GenBank/DDBJ databases">
        <authorList>
            <person name="Guldener U."/>
        </authorList>
    </citation>
    <scope>NUCLEOTIDE SEQUENCE [LARGE SCALE GENOMIC DNA]</scope>
    <source>
        <strain evidence="2">04CH-RAC-A.6.1</strain>
    </source>
</reference>
<proteinExistence type="predicted"/>
<accession>A0A1E1LQ18</accession>
<evidence type="ECO:0000313" key="1">
    <source>
        <dbReference type="EMBL" id="CZT11949.1"/>
    </source>
</evidence>